<dbReference type="InterPro" id="IPR049326">
    <property type="entry name" value="Rhodopsin_dom_fungi"/>
</dbReference>
<evidence type="ECO:0000256" key="3">
    <source>
        <dbReference type="ARBA" id="ARBA00022989"/>
    </source>
</evidence>
<dbReference type="PANTHER" id="PTHR33048:SF124">
    <property type="entry name" value="INTEGRAL MEMBRANE PROTEIN"/>
    <property type="match status" value="1"/>
</dbReference>
<dbReference type="PANTHER" id="PTHR33048">
    <property type="entry name" value="PTH11-LIKE INTEGRAL MEMBRANE PROTEIN (AFU_ORTHOLOGUE AFUA_5G11245)"/>
    <property type="match status" value="1"/>
</dbReference>
<proteinExistence type="inferred from homology"/>
<feature type="transmembrane region" description="Helical" evidence="7">
    <location>
        <begin position="180"/>
        <end position="201"/>
    </location>
</feature>
<evidence type="ECO:0000256" key="5">
    <source>
        <dbReference type="ARBA" id="ARBA00038359"/>
    </source>
</evidence>
<evidence type="ECO:0000256" key="6">
    <source>
        <dbReference type="SAM" id="MobiDB-lite"/>
    </source>
</evidence>
<evidence type="ECO:0000313" key="9">
    <source>
        <dbReference type="EMBL" id="KAF2828405.1"/>
    </source>
</evidence>
<gene>
    <name evidence="9" type="ORF">CC86DRAFT_380355</name>
</gene>
<comment type="similarity">
    <text evidence="5">Belongs to the SAT4 family.</text>
</comment>
<comment type="subcellular location">
    <subcellularLocation>
        <location evidence="1">Membrane</location>
        <topology evidence="1">Multi-pass membrane protein</topology>
    </subcellularLocation>
</comment>
<evidence type="ECO:0000313" key="10">
    <source>
        <dbReference type="Proteomes" id="UP000799424"/>
    </source>
</evidence>
<dbReference type="EMBL" id="MU006222">
    <property type="protein sequence ID" value="KAF2828405.1"/>
    <property type="molecule type" value="Genomic_DNA"/>
</dbReference>
<accession>A0A6A7A736</accession>
<evidence type="ECO:0000256" key="7">
    <source>
        <dbReference type="SAM" id="Phobius"/>
    </source>
</evidence>
<dbReference type="Pfam" id="PF20684">
    <property type="entry name" value="Fung_rhodopsin"/>
    <property type="match status" value="1"/>
</dbReference>
<feature type="region of interest" description="Disordered" evidence="6">
    <location>
        <begin position="287"/>
        <end position="360"/>
    </location>
</feature>
<reference evidence="9" key="1">
    <citation type="journal article" date="2020" name="Stud. Mycol.">
        <title>101 Dothideomycetes genomes: a test case for predicting lifestyles and emergence of pathogens.</title>
        <authorList>
            <person name="Haridas S."/>
            <person name="Albert R."/>
            <person name="Binder M."/>
            <person name="Bloem J."/>
            <person name="Labutti K."/>
            <person name="Salamov A."/>
            <person name="Andreopoulos B."/>
            <person name="Baker S."/>
            <person name="Barry K."/>
            <person name="Bills G."/>
            <person name="Bluhm B."/>
            <person name="Cannon C."/>
            <person name="Castanera R."/>
            <person name="Culley D."/>
            <person name="Daum C."/>
            <person name="Ezra D."/>
            <person name="Gonzalez J."/>
            <person name="Henrissat B."/>
            <person name="Kuo A."/>
            <person name="Liang C."/>
            <person name="Lipzen A."/>
            <person name="Lutzoni F."/>
            <person name="Magnuson J."/>
            <person name="Mondo S."/>
            <person name="Nolan M."/>
            <person name="Ohm R."/>
            <person name="Pangilinan J."/>
            <person name="Park H.-J."/>
            <person name="Ramirez L."/>
            <person name="Alfaro M."/>
            <person name="Sun H."/>
            <person name="Tritt A."/>
            <person name="Yoshinaga Y."/>
            <person name="Zwiers L.-H."/>
            <person name="Turgeon B."/>
            <person name="Goodwin S."/>
            <person name="Spatafora J."/>
            <person name="Crous P."/>
            <person name="Grigoriev I."/>
        </authorList>
    </citation>
    <scope>NUCLEOTIDE SEQUENCE</scope>
    <source>
        <strain evidence="9">CBS 113818</strain>
    </source>
</reference>
<dbReference type="GO" id="GO:0016020">
    <property type="term" value="C:membrane"/>
    <property type="evidence" value="ECO:0007669"/>
    <property type="project" value="UniProtKB-SubCell"/>
</dbReference>
<feature type="transmembrane region" description="Helical" evidence="7">
    <location>
        <begin position="94"/>
        <end position="113"/>
    </location>
</feature>
<feature type="domain" description="Rhodopsin" evidence="8">
    <location>
        <begin position="25"/>
        <end position="276"/>
    </location>
</feature>
<name>A0A6A7A736_9PLEO</name>
<evidence type="ECO:0000256" key="4">
    <source>
        <dbReference type="ARBA" id="ARBA00023136"/>
    </source>
</evidence>
<dbReference type="Proteomes" id="UP000799424">
    <property type="component" value="Unassembled WGS sequence"/>
</dbReference>
<dbReference type="OrthoDB" id="3934549at2759"/>
<evidence type="ECO:0000256" key="1">
    <source>
        <dbReference type="ARBA" id="ARBA00004141"/>
    </source>
</evidence>
<dbReference type="InterPro" id="IPR052337">
    <property type="entry name" value="SAT4-like"/>
</dbReference>
<feature type="transmembrane region" description="Helical" evidence="7">
    <location>
        <begin position="125"/>
        <end position="149"/>
    </location>
</feature>
<keyword evidence="2 7" id="KW-0812">Transmembrane</keyword>
<sequence>MAIHGTLSVVLAFVLTGLSTLIVALRFYSRHFLVGKVTASDWVMLLALITAWASVVVNWYLIHFLDYRSVHSRETLLPIATGALKTIWVYRINYILDLCLIKTSILLFYNYIASSRKSFHYIVRVLLTIILVGSASMIIASVFSCYPISDAWSLTVLEQTMAGNWAMQCYNPTPFWFFNATYNLVTDILIWTLPIIFFLNLKTMKLRRRLELISIFSIGIMAIVGSAIRLRVIILWLSDFQHQGENQANLMIWSQVEQNVGIIAGSIPFLRPIFRKALLKVRNREQPSPSPAVCLIDNGNPDRNVMPRTPIIPSPSPTFDGSREFRRPGSDLPPIEQVESQSSWGSGIWDGSQAQRTVTR</sequence>
<keyword evidence="4 7" id="KW-0472">Membrane</keyword>
<dbReference type="AlphaFoldDB" id="A0A6A7A736"/>
<feature type="transmembrane region" description="Helical" evidence="7">
    <location>
        <begin position="40"/>
        <end position="62"/>
    </location>
</feature>
<evidence type="ECO:0000256" key="2">
    <source>
        <dbReference type="ARBA" id="ARBA00022692"/>
    </source>
</evidence>
<feature type="transmembrane region" description="Helical" evidence="7">
    <location>
        <begin position="6"/>
        <end position="28"/>
    </location>
</feature>
<protein>
    <recommendedName>
        <fullName evidence="8">Rhodopsin domain-containing protein</fullName>
    </recommendedName>
</protein>
<feature type="transmembrane region" description="Helical" evidence="7">
    <location>
        <begin position="213"/>
        <end position="238"/>
    </location>
</feature>
<evidence type="ECO:0000259" key="8">
    <source>
        <dbReference type="Pfam" id="PF20684"/>
    </source>
</evidence>
<organism evidence="9 10">
    <name type="scientific">Ophiobolus disseminans</name>
    <dbReference type="NCBI Taxonomy" id="1469910"/>
    <lineage>
        <taxon>Eukaryota</taxon>
        <taxon>Fungi</taxon>
        <taxon>Dikarya</taxon>
        <taxon>Ascomycota</taxon>
        <taxon>Pezizomycotina</taxon>
        <taxon>Dothideomycetes</taxon>
        <taxon>Pleosporomycetidae</taxon>
        <taxon>Pleosporales</taxon>
        <taxon>Pleosporineae</taxon>
        <taxon>Phaeosphaeriaceae</taxon>
        <taxon>Ophiobolus</taxon>
    </lineage>
</organism>
<keyword evidence="10" id="KW-1185">Reference proteome</keyword>
<keyword evidence="3 7" id="KW-1133">Transmembrane helix</keyword>